<evidence type="ECO:0000259" key="4">
    <source>
        <dbReference type="Pfam" id="PF14020"/>
    </source>
</evidence>
<feature type="region of interest" description="Disordered" evidence="2">
    <location>
        <begin position="177"/>
        <end position="197"/>
    </location>
</feature>
<dbReference type="EMBL" id="CP124545">
    <property type="protein sequence ID" value="WMN01901.1"/>
    <property type="molecule type" value="Genomic_DNA"/>
</dbReference>
<evidence type="ECO:0000259" key="3">
    <source>
        <dbReference type="Pfam" id="PF02342"/>
    </source>
</evidence>
<feature type="compositionally biased region" description="Polar residues" evidence="2">
    <location>
        <begin position="259"/>
        <end position="276"/>
    </location>
</feature>
<evidence type="ECO:0000313" key="7">
    <source>
        <dbReference type="Proteomes" id="UP001230933"/>
    </source>
</evidence>
<dbReference type="SMART" id="SM00028">
    <property type="entry name" value="TPR"/>
    <property type="match status" value="2"/>
</dbReference>
<organism evidence="6 7">
    <name type="scientific">Rhodococcus erythropolis</name>
    <name type="common">Arthrobacter picolinophilus</name>
    <dbReference type="NCBI Taxonomy" id="1833"/>
    <lineage>
        <taxon>Bacteria</taxon>
        <taxon>Bacillati</taxon>
        <taxon>Actinomycetota</taxon>
        <taxon>Actinomycetes</taxon>
        <taxon>Mycobacteriales</taxon>
        <taxon>Nocardiaceae</taxon>
        <taxon>Rhodococcus</taxon>
        <taxon>Rhodococcus erythropolis group</taxon>
    </lineage>
</organism>
<dbReference type="CDD" id="cd06974">
    <property type="entry name" value="TerD_like"/>
    <property type="match status" value="1"/>
</dbReference>
<proteinExistence type="inferred from homology"/>
<protein>
    <submittedName>
        <fullName evidence="6">DUF4236 domain-containing protein</fullName>
    </submittedName>
</protein>
<dbReference type="Pfam" id="PF14020">
    <property type="entry name" value="DUF4236"/>
    <property type="match status" value="1"/>
</dbReference>
<keyword evidence="6" id="KW-0614">Plasmid</keyword>
<dbReference type="PANTHER" id="PTHR32097:SF4">
    <property type="entry name" value="GENERAL STRESS PROTEIN 16U"/>
    <property type="match status" value="1"/>
</dbReference>
<sequence length="567" mass="61487">MQLRKGQNAQLDQAEVVVRCTWHKRPAIDADLSALLLTPDGKVRGDFEFVFYNQAEPRDDSTHHGGKRSAGTSMEDRITVDLYRLDQEIERIAIVLSLDAPTPATLADLGQADIAVHGASGSALATFTIDDWSSETAAVTVEIYRRDHRWKIRAVGQGYHDGLAGLARAFGVTVDDDTDAPTSEPAAPPVVHGPPPIDWSNPPVPAGYELQEPNMSFRFRKSIPIVPGVRVNVSRSGIGYSAGVKGARITKHANGRVSRTLSVPGTGLSHQTTIRGNRSRPTSTSAPRRRTPTAAATPVSQLPPPLPVPVIPPPHAPAWERELFQILHSRTPTDYVGVAQRHGHIAPNIRILAAALEGLLHFEFADTNPAAAHRARSLLGWVVAQHVNLSADPFVQKYIPERRWPVEIVHGVTAALRISDDVLILAAAELHQGAGDLPAAIWTVEYATPTAHAALSLADLYSSADRHQDVVDLTNGITNEDDATALLLALRGRAFAQLGYNDAARESFKEALRVRSRASEVRHRALLERAQVHLSQNRKAAARKGIEKILAEDPTYPGLHEALAALP</sequence>
<dbReference type="PANTHER" id="PTHR32097">
    <property type="entry name" value="CAMP-BINDING PROTEIN 1-RELATED"/>
    <property type="match status" value="1"/>
</dbReference>
<evidence type="ECO:0000256" key="2">
    <source>
        <dbReference type="SAM" id="MobiDB-lite"/>
    </source>
</evidence>
<dbReference type="Gene3D" id="2.60.60.30">
    <property type="entry name" value="sav2460 like domains"/>
    <property type="match status" value="1"/>
</dbReference>
<accession>A0AAX4A034</accession>
<feature type="domain" description="DUF4236" evidence="4">
    <location>
        <begin position="217"/>
        <end position="269"/>
    </location>
</feature>
<reference evidence="6" key="1">
    <citation type="submission" date="2023-08" db="EMBL/GenBank/DDBJ databases">
        <title>Isolation and Characterization of Rhodococcus erythropolis MGMM8.</title>
        <authorList>
            <person name="Diabankana R.G.C."/>
            <person name="Afordoanyi D.M."/>
            <person name="Validov S.Z."/>
        </authorList>
    </citation>
    <scope>NUCLEOTIDE SEQUENCE</scope>
    <source>
        <strain evidence="6">MGMM8</strain>
        <plasmid evidence="6">pMGMM8_1</plasmid>
    </source>
</reference>
<dbReference type="AlphaFoldDB" id="A0AAX4A034"/>
<dbReference type="Proteomes" id="UP001230933">
    <property type="component" value="Chromosome"/>
</dbReference>
<dbReference type="InterPro" id="IPR003325">
    <property type="entry name" value="TerD"/>
</dbReference>
<feature type="compositionally biased region" description="Pro residues" evidence="2">
    <location>
        <begin position="186"/>
        <end position="197"/>
    </location>
</feature>
<comment type="similarity">
    <text evidence="1">Belongs to the CAPAB/TerDEXZ family.</text>
</comment>
<dbReference type="Pfam" id="PF02342">
    <property type="entry name" value="TerD"/>
    <property type="match status" value="1"/>
</dbReference>
<geneLocation type="plasmid" evidence="6 7">
    <name>pMGMM8_1</name>
</geneLocation>
<dbReference type="EMBL" id="CP133191">
    <property type="protein sequence ID" value="WMN03187.1"/>
    <property type="molecule type" value="Genomic_DNA"/>
</dbReference>
<dbReference type="InterPro" id="IPR025330">
    <property type="entry name" value="DUF4236"/>
</dbReference>
<dbReference type="RefSeq" id="WP_308371471.1">
    <property type="nucleotide sequence ID" value="NZ_CP124545.1"/>
</dbReference>
<feature type="domain" description="TerD" evidence="3">
    <location>
        <begin position="1"/>
        <end position="170"/>
    </location>
</feature>
<dbReference type="Proteomes" id="UP001230933">
    <property type="component" value="Plasmid pMGMM8_1"/>
</dbReference>
<evidence type="ECO:0000256" key="1">
    <source>
        <dbReference type="ARBA" id="ARBA00008775"/>
    </source>
</evidence>
<dbReference type="InterPro" id="IPR019734">
    <property type="entry name" value="TPR_rpt"/>
</dbReference>
<dbReference type="SUPFAM" id="SSF48452">
    <property type="entry name" value="TPR-like"/>
    <property type="match status" value="1"/>
</dbReference>
<feature type="compositionally biased region" description="Low complexity" evidence="2">
    <location>
        <begin position="279"/>
        <end position="298"/>
    </location>
</feature>
<dbReference type="Gene3D" id="1.25.40.10">
    <property type="entry name" value="Tetratricopeptide repeat domain"/>
    <property type="match status" value="1"/>
</dbReference>
<feature type="region of interest" description="Disordered" evidence="2">
    <location>
        <begin position="259"/>
        <end position="305"/>
    </location>
</feature>
<dbReference type="InterPro" id="IPR011990">
    <property type="entry name" value="TPR-like_helical_dom_sf"/>
</dbReference>
<evidence type="ECO:0000313" key="6">
    <source>
        <dbReference type="EMBL" id="WMN03187.1"/>
    </source>
</evidence>
<name>A0AAX4A034_RHOER</name>
<dbReference type="InterPro" id="IPR051324">
    <property type="entry name" value="Stress/Tellurium_Resist"/>
</dbReference>
<evidence type="ECO:0000313" key="5">
    <source>
        <dbReference type="EMBL" id="WMN01901.1"/>
    </source>
</evidence>
<gene>
    <name evidence="5" type="ORF">QIE55_31875</name>
    <name evidence="6" type="ORF">QIE55_32820</name>
</gene>